<reference evidence="2 3" key="1">
    <citation type="submission" date="2019-10" db="EMBL/GenBank/DDBJ databases">
        <title>Assembly and Annotation for the nematode Trichostrongylus colubriformis.</title>
        <authorList>
            <person name="Martin J."/>
        </authorList>
    </citation>
    <scope>NUCLEOTIDE SEQUENCE [LARGE SCALE GENOMIC DNA]</scope>
    <source>
        <strain evidence="2">G859</strain>
        <tissue evidence="2">Whole worm</tissue>
    </source>
</reference>
<dbReference type="Proteomes" id="UP001331761">
    <property type="component" value="Unassembled WGS sequence"/>
</dbReference>
<keyword evidence="3" id="KW-1185">Reference proteome</keyword>
<proteinExistence type="predicted"/>
<organism evidence="2 3">
    <name type="scientific">Trichostrongylus colubriformis</name>
    <name type="common">Black scour worm</name>
    <dbReference type="NCBI Taxonomy" id="6319"/>
    <lineage>
        <taxon>Eukaryota</taxon>
        <taxon>Metazoa</taxon>
        <taxon>Ecdysozoa</taxon>
        <taxon>Nematoda</taxon>
        <taxon>Chromadorea</taxon>
        <taxon>Rhabditida</taxon>
        <taxon>Rhabditina</taxon>
        <taxon>Rhabditomorpha</taxon>
        <taxon>Strongyloidea</taxon>
        <taxon>Trichostrongylidae</taxon>
        <taxon>Trichostrongylus</taxon>
    </lineage>
</organism>
<accession>A0AAN8FIT6</accession>
<evidence type="ECO:0000313" key="2">
    <source>
        <dbReference type="EMBL" id="KAK5977645.1"/>
    </source>
</evidence>
<dbReference type="AlphaFoldDB" id="A0AAN8FIT6"/>
<feature type="non-terminal residue" evidence="2">
    <location>
        <position position="1"/>
    </location>
</feature>
<name>A0AAN8FIT6_TRICO</name>
<evidence type="ECO:0000313" key="3">
    <source>
        <dbReference type="Proteomes" id="UP001331761"/>
    </source>
</evidence>
<gene>
    <name evidence="2" type="ORF">GCK32_013624</name>
</gene>
<dbReference type="EMBL" id="WIXE01010342">
    <property type="protein sequence ID" value="KAK5977645.1"/>
    <property type="molecule type" value="Genomic_DNA"/>
</dbReference>
<protein>
    <submittedName>
        <fullName evidence="2">Uncharacterized protein</fullName>
    </submittedName>
</protein>
<evidence type="ECO:0000256" key="1">
    <source>
        <dbReference type="SAM" id="MobiDB-lite"/>
    </source>
</evidence>
<feature type="region of interest" description="Disordered" evidence="1">
    <location>
        <begin position="1"/>
        <end position="68"/>
    </location>
</feature>
<sequence length="107" mass="11911">APISKSRMQAPFPKQYPSPKSQRLVKNQVKQQEMPGKLRKNVPTQALKGKPQNEPAITPPSDQQEMASNNAEYETLRGLNNDAIFLKKDAMGVRPPSKEIVSMSLPL</sequence>
<comment type="caution">
    <text evidence="2">The sequence shown here is derived from an EMBL/GenBank/DDBJ whole genome shotgun (WGS) entry which is preliminary data.</text>
</comment>
<feature type="compositionally biased region" description="Polar residues" evidence="1">
    <location>
        <begin position="18"/>
        <end position="31"/>
    </location>
</feature>